<organism evidence="1 2">
    <name type="scientific">Anoxybacterium hadale</name>
    <dbReference type="NCBI Taxonomy" id="3408580"/>
    <lineage>
        <taxon>Bacteria</taxon>
        <taxon>Bacillati</taxon>
        <taxon>Bacillota</taxon>
        <taxon>Clostridia</taxon>
        <taxon>Peptostreptococcales</taxon>
        <taxon>Anaerovoracaceae</taxon>
        <taxon>Anoxybacterium</taxon>
    </lineage>
</organism>
<accession>A0ACD1A6V5</accession>
<proteinExistence type="predicted"/>
<gene>
    <name evidence="1" type="ORF">FRZ06_01575</name>
</gene>
<dbReference type="Proteomes" id="UP000594014">
    <property type="component" value="Chromosome"/>
</dbReference>
<evidence type="ECO:0000313" key="1">
    <source>
        <dbReference type="EMBL" id="QOX62130.1"/>
    </source>
</evidence>
<name>A0ACD1A6V5_9FIRM</name>
<sequence>MNIAIEQEAKAYLQKSGIRRLLIDMNPDMTNSGCGCGKSKKYYTPYIRPLKENESYPNHKVFHVDDMELFLSPKAIEAAKETVTIRLERNFFLKNLELDGIGFLVED</sequence>
<protein>
    <submittedName>
        <fullName evidence="1">Uncharacterized protein</fullName>
    </submittedName>
</protein>
<keyword evidence="2" id="KW-1185">Reference proteome</keyword>
<evidence type="ECO:0000313" key="2">
    <source>
        <dbReference type="Proteomes" id="UP000594014"/>
    </source>
</evidence>
<reference evidence="1" key="1">
    <citation type="submission" date="2019-08" db="EMBL/GenBank/DDBJ databases">
        <title>Genome sequence of Clostridiales bacterium MT110.</title>
        <authorList>
            <person name="Cao J."/>
        </authorList>
    </citation>
    <scope>NUCLEOTIDE SEQUENCE</scope>
    <source>
        <strain evidence="1">MT110</strain>
    </source>
</reference>
<dbReference type="EMBL" id="CP042469">
    <property type="protein sequence ID" value="QOX62130.1"/>
    <property type="molecule type" value="Genomic_DNA"/>
</dbReference>